<evidence type="ECO:0000256" key="7">
    <source>
        <dbReference type="ARBA" id="ARBA00023004"/>
    </source>
</evidence>
<keyword evidence="4 9" id="KW-0001">2Fe-2S</keyword>
<keyword evidence="6 9" id="KW-0249">Electron transport</keyword>
<dbReference type="InterPro" id="IPR010241">
    <property type="entry name" value="Fd_pln"/>
</dbReference>
<keyword evidence="5 9" id="KW-0479">Metal-binding</keyword>
<dbReference type="PANTHER" id="PTHR43112:SF3">
    <property type="entry name" value="FERREDOXIN-2, CHLOROPLASTIC"/>
    <property type="match status" value="1"/>
</dbReference>
<evidence type="ECO:0000256" key="1">
    <source>
        <dbReference type="ARBA" id="ARBA00007874"/>
    </source>
</evidence>
<dbReference type="GO" id="GO:0051537">
    <property type="term" value="F:2 iron, 2 sulfur cluster binding"/>
    <property type="evidence" value="ECO:0007669"/>
    <property type="project" value="UniProtKB-KW"/>
</dbReference>
<dbReference type="GO" id="GO:0046872">
    <property type="term" value="F:metal ion binding"/>
    <property type="evidence" value="ECO:0007669"/>
    <property type="project" value="UniProtKB-KW"/>
</dbReference>
<dbReference type="EMBL" id="MK814643">
    <property type="protein sequence ID" value="QCI05904.1"/>
    <property type="molecule type" value="Genomic_DNA"/>
</dbReference>
<dbReference type="NCBIfam" id="TIGR02008">
    <property type="entry name" value="fdx_plant"/>
    <property type="match status" value="1"/>
</dbReference>
<reference evidence="11" key="2">
    <citation type="submission" date="2019-04" db="EMBL/GenBank/DDBJ databases">
        <authorList>
            <person name="Pasella M."/>
        </authorList>
    </citation>
    <scope>NUCLEOTIDE SEQUENCE</scope>
    <source>
        <strain evidence="11">PD2948_4</strain>
    </source>
</reference>
<reference evidence="11" key="1">
    <citation type="journal article" date="2019" name="Mol. Phylogenet. Evol.">
        <title>Morphological evolution and classification of the red algal order Ceramiales inferred using plastid phylogenomics.</title>
        <authorList>
            <person name="Diaz-Tapia P."/>
            <person name="Pasella M.M."/>
            <person name="Verbruggen H."/>
            <person name="Maggs C.A."/>
        </authorList>
    </citation>
    <scope>NUCLEOTIDE SEQUENCE</scope>
    <source>
        <strain evidence="11">PD2948_4</strain>
    </source>
</reference>
<feature type="domain" description="2Fe-2S ferredoxin-type" evidence="10">
    <location>
        <begin position="4"/>
        <end position="94"/>
    </location>
</feature>
<keyword evidence="7 9" id="KW-0408">Iron</keyword>
<keyword evidence="3 9" id="KW-0813">Transport</keyword>
<dbReference type="InterPro" id="IPR006058">
    <property type="entry name" value="2Fe2S_fd_BS"/>
</dbReference>
<proteinExistence type="inferred from homology"/>
<comment type="function">
    <text evidence="9">Ferredoxins are iron-sulfur proteins that transfer electrons in a wide variety of metabolic reactions.</text>
</comment>
<evidence type="ECO:0000256" key="4">
    <source>
        <dbReference type="ARBA" id="ARBA00022714"/>
    </source>
</evidence>
<comment type="subcellular location">
    <subcellularLocation>
        <location evidence="9">Plastid</location>
        <location evidence="9">Chloroplast</location>
    </subcellularLocation>
</comment>
<evidence type="ECO:0000256" key="6">
    <source>
        <dbReference type="ARBA" id="ARBA00022982"/>
    </source>
</evidence>
<dbReference type="GO" id="GO:0009507">
    <property type="term" value="C:chloroplast"/>
    <property type="evidence" value="ECO:0007669"/>
    <property type="project" value="UniProtKB-SubCell"/>
</dbReference>
<name>A0A4D6WQ11_9FLOR</name>
<accession>A0A4D6WQ11</accession>
<protein>
    <recommendedName>
        <fullName evidence="2 9">Ferredoxin</fullName>
    </recommendedName>
</protein>
<dbReference type="CDD" id="cd00207">
    <property type="entry name" value="fer2"/>
    <property type="match status" value="1"/>
</dbReference>
<sequence length="99" mass="10836">MAIYNVTLILEDDSLSVISCEDDTTILEASEGEEDLPYSCRAGSCSSCAGLLKEGEVNQEDQTFLEEDEIEKGFILTCVAYPLSDCTIKTHQEDVMTDG</sequence>
<dbReference type="Gene3D" id="3.10.20.30">
    <property type="match status" value="1"/>
</dbReference>
<dbReference type="InterPro" id="IPR001041">
    <property type="entry name" value="2Fe-2S_ferredoxin-type"/>
</dbReference>
<dbReference type="PROSITE" id="PS00197">
    <property type="entry name" value="2FE2S_FER_1"/>
    <property type="match status" value="1"/>
</dbReference>
<evidence type="ECO:0000256" key="2">
    <source>
        <dbReference type="ARBA" id="ARBA00013529"/>
    </source>
</evidence>
<evidence type="ECO:0000256" key="8">
    <source>
        <dbReference type="ARBA" id="ARBA00023014"/>
    </source>
</evidence>
<dbReference type="PANTHER" id="PTHR43112">
    <property type="entry name" value="FERREDOXIN"/>
    <property type="match status" value="1"/>
</dbReference>
<evidence type="ECO:0000313" key="11">
    <source>
        <dbReference type="EMBL" id="QCI05904.1"/>
    </source>
</evidence>
<comment type="cofactor">
    <cofactor evidence="9">
        <name>[2Fe-2S] cluster</name>
        <dbReference type="ChEBI" id="CHEBI:190135"/>
    </cofactor>
    <text evidence="9">Binds 1 [2Fe-2S] cluster.</text>
</comment>
<dbReference type="GO" id="GO:0022900">
    <property type="term" value="P:electron transport chain"/>
    <property type="evidence" value="ECO:0007669"/>
    <property type="project" value="InterPro"/>
</dbReference>
<keyword evidence="9" id="KW-0150">Chloroplast</keyword>
<gene>
    <name evidence="11" type="primary">petF</name>
</gene>
<dbReference type="SUPFAM" id="SSF54292">
    <property type="entry name" value="2Fe-2S ferredoxin-like"/>
    <property type="match status" value="1"/>
</dbReference>
<dbReference type="InterPro" id="IPR012675">
    <property type="entry name" value="Beta-grasp_dom_sf"/>
</dbReference>
<dbReference type="GO" id="GO:0009055">
    <property type="term" value="F:electron transfer activity"/>
    <property type="evidence" value="ECO:0007669"/>
    <property type="project" value="InterPro"/>
</dbReference>
<comment type="similarity">
    <text evidence="1 9">Belongs to the 2Fe2S plant-type ferredoxin family.</text>
</comment>
<keyword evidence="8 9" id="KW-0411">Iron-sulfur</keyword>
<evidence type="ECO:0000256" key="5">
    <source>
        <dbReference type="ARBA" id="ARBA00022723"/>
    </source>
</evidence>
<evidence type="ECO:0000256" key="3">
    <source>
        <dbReference type="ARBA" id="ARBA00022448"/>
    </source>
</evidence>
<dbReference type="PROSITE" id="PS51085">
    <property type="entry name" value="2FE2S_FER_2"/>
    <property type="match status" value="1"/>
</dbReference>
<dbReference type="InterPro" id="IPR036010">
    <property type="entry name" value="2Fe-2S_ferredoxin-like_sf"/>
</dbReference>
<dbReference type="Pfam" id="PF00111">
    <property type="entry name" value="Fer2"/>
    <property type="match status" value="1"/>
</dbReference>
<geneLocation type="plastid" evidence="11"/>
<dbReference type="AlphaFoldDB" id="A0A4D6WQ11"/>
<keyword evidence="9 11" id="KW-0934">Plastid</keyword>
<evidence type="ECO:0000259" key="10">
    <source>
        <dbReference type="PROSITE" id="PS51085"/>
    </source>
</evidence>
<evidence type="ECO:0000256" key="9">
    <source>
        <dbReference type="RuleBase" id="RU364001"/>
    </source>
</evidence>
<organism evidence="11">
    <name type="scientific">Dasysiphonia japonica</name>
    <dbReference type="NCBI Taxonomy" id="2506492"/>
    <lineage>
        <taxon>Eukaryota</taxon>
        <taxon>Rhodophyta</taxon>
        <taxon>Florideophyceae</taxon>
        <taxon>Rhodymeniophycidae</taxon>
        <taxon>Ceramiales</taxon>
        <taxon>Dasyaceae</taxon>
        <taxon>Dasysiphonia</taxon>
    </lineage>
</organism>